<dbReference type="Gene3D" id="3.40.50.2300">
    <property type="match status" value="1"/>
</dbReference>
<proteinExistence type="predicted"/>
<dbReference type="InterPro" id="IPR001789">
    <property type="entry name" value="Sig_transdc_resp-reg_receiver"/>
</dbReference>
<protein>
    <submittedName>
        <fullName evidence="1">Response regulator receiver domain-containing protein</fullName>
    </submittedName>
</protein>
<evidence type="ECO:0000313" key="1">
    <source>
        <dbReference type="EMBL" id="SDE57773.1"/>
    </source>
</evidence>
<organism evidence="1 2">
    <name type="scientific">Cellulophaga baltica</name>
    <dbReference type="NCBI Taxonomy" id="76594"/>
    <lineage>
        <taxon>Bacteria</taxon>
        <taxon>Pseudomonadati</taxon>
        <taxon>Bacteroidota</taxon>
        <taxon>Flavobacteriia</taxon>
        <taxon>Flavobacteriales</taxon>
        <taxon>Flavobacteriaceae</taxon>
        <taxon>Cellulophaga</taxon>
    </lineage>
</organism>
<dbReference type="AlphaFoldDB" id="A0A1G7E234"/>
<accession>A0A1G7E234</accession>
<dbReference type="SMART" id="SM00448">
    <property type="entry name" value="REC"/>
    <property type="match status" value="1"/>
</dbReference>
<dbReference type="PANTHER" id="PTHR44520:SF2">
    <property type="entry name" value="RESPONSE REGULATOR RCP1"/>
    <property type="match status" value="1"/>
</dbReference>
<dbReference type="PROSITE" id="PS50110">
    <property type="entry name" value="RESPONSE_REGULATORY"/>
    <property type="match status" value="1"/>
</dbReference>
<dbReference type="InterPro" id="IPR052893">
    <property type="entry name" value="TCS_response_regulator"/>
</dbReference>
<dbReference type="PANTHER" id="PTHR44520">
    <property type="entry name" value="RESPONSE REGULATOR RCP1-RELATED"/>
    <property type="match status" value="1"/>
</dbReference>
<dbReference type="Proteomes" id="UP000182114">
    <property type="component" value="Unassembled WGS sequence"/>
</dbReference>
<reference evidence="2" key="1">
    <citation type="submission" date="2016-10" db="EMBL/GenBank/DDBJ databases">
        <authorList>
            <person name="Varghese N."/>
            <person name="Submissions S."/>
        </authorList>
    </citation>
    <scope>NUCLEOTIDE SEQUENCE [LARGE SCALE GENOMIC DNA]</scope>
    <source>
        <strain evidence="2">DSM 24729</strain>
    </source>
</reference>
<dbReference type="CDD" id="cd17557">
    <property type="entry name" value="REC_Rcp-like"/>
    <property type="match status" value="1"/>
</dbReference>
<keyword evidence="2" id="KW-1185">Reference proteome</keyword>
<dbReference type="InterPro" id="IPR011006">
    <property type="entry name" value="CheY-like_superfamily"/>
</dbReference>
<dbReference type="SUPFAM" id="SSF52172">
    <property type="entry name" value="CheY-like"/>
    <property type="match status" value="1"/>
</dbReference>
<dbReference type="eggNOG" id="COG0745">
    <property type="taxonomic scope" value="Bacteria"/>
</dbReference>
<gene>
    <name evidence="1" type="ORF">SAMN04487992_10242</name>
</gene>
<sequence>MNLQFRKIAIADDDEDDRYIFQEAFESLNLGLELFQFKDGMELMNYLNCSLNELPNFLFLDLNMPKKNGLECLQEIRANERLKGLPISIYSTSNSDRDIQEAYALGADIYLTKPTSFNLLKNSLERLFTSSWVKEMTKPSKKEFIFNLY</sequence>
<name>A0A1G7E234_9FLAO</name>
<dbReference type="Pfam" id="PF00072">
    <property type="entry name" value="Response_reg"/>
    <property type="match status" value="1"/>
</dbReference>
<dbReference type="EMBL" id="FNBD01000002">
    <property type="protein sequence ID" value="SDE57773.1"/>
    <property type="molecule type" value="Genomic_DNA"/>
</dbReference>
<evidence type="ECO:0000313" key="2">
    <source>
        <dbReference type="Proteomes" id="UP000182114"/>
    </source>
</evidence>
<dbReference type="GO" id="GO:0000160">
    <property type="term" value="P:phosphorelay signal transduction system"/>
    <property type="evidence" value="ECO:0007669"/>
    <property type="project" value="InterPro"/>
</dbReference>
<dbReference type="RefSeq" id="WP_024479545.1">
    <property type="nucleotide sequence ID" value="NZ_FNBD01000002.1"/>
</dbReference>